<dbReference type="Proteomes" id="UP000054144">
    <property type="component" value="Unassembled WGS sequence"/>
</dbReference>
<gene>
    <name evidence="1" type="ORF">FISHEDRAFT_61304</name>
</gene>
<sequence>MAIQKEDQSHLRVTLRSVRDNANWTEGQLLDLQTHNYEDWKNRIIDRLDASSGLSAYLFDAPRLHLPLTPYEPAATSNDEMNDLSVLGYIRSHMCKAERDYINACKFAHQAWSALETHHLR</sequence>
<dbReference type="EMBL" id="KN882059">
    <property type="protein sequence ID" value="KIY45313.1"/>
    <property type="molecule type" value="Genomic_DNA"/>
</dbReference>
<reference evidence="1 2" key="1">
    <citation type="journal article" date="2015" name="Fungal Genet. Biol.">
        <title>Evolution of novel wood decay mechanisms in Agaricales revealed by the genome sequences of Fistulina hepatica and Cylindrobasidium torrendii.</title>
        <authorList>
            <person name="Floudas D."/>
            <person name="Held B.W."/>
            <person name="Riley R."/>
            <person name="Nagy L.G."/>
            <person name="Koehler G."/>
            <person name="Ransdell A.S."/>
            <person name="Younus H."/>
            <person name="Chow J."/>
            <person name="Chiniquy J."/>
            <person name="Lipzen A."/>
            <person name="Tritt A."/>
            <person name="Sun H."/>
            <person name="Haridas S."/>
            <person name="LaButti K."/>
            <person name="Ohm R.A."/>
            <person name="Kues U."/>
            <person name="Blanchette R.A."/>
            <person name="Grigoriev I.V."/>
            <person name="Minto R.E."/>
            <person name="Hibbett D.S."/>
        </authorList>
    </citation>
    <scope>NUCLEOTIDE SEQUENCE [LARGE SCALE GENOMIC DNA]</scope>
    <source>
        <strain evidence="1 2">ATCC 64428</strain>
    </source>
</reference>
<accession>A0A0D7A3E3</accession>
<organism evidence="1 2">
    <name type="scientific">Fistulina hepatica ATCC 64428</name>
    <dbReference type="NCBI Taxonomy" id="1128425"/>
    <lineage>
        <taxon>Eukaryota</taxon>
        <taxon>Fungi</taxon>
        <taxon>Dikarya</taxon>
        <taxon>Basidiomycota</taxon>
        <taxon>Agaricomycotina</taxon>
        <taxon>Agaricomycetes</taxon>
        <taxon>Agaricomycetidae</taxon>
        <taxon>Agaricales</taxon>
        <taxon>Fistulinaceae</taxon>
        <taxon>Fistulina</taxon>
    </lineage>
</organism>
<proteinExistence type="predicted"/>
<evidence type="ECO:0000313" key="2">
    <source>
        <dbReference type="Proteomes" id="UP000054144"/>
    </source>
</evidence>
<protein>
    <submittedName>
        <fullName evidence="1">Uncharacterized protein</fullName>
    </submittedName>
</protein>
<evidence type="ECO:0000313" key="1">
    <source>
        <dbReference type="EMBL" id="KIY45313.1"/>
    </source>
</evidence>
<name>A0A0D7A3E3_9AGAR</name>
<keyword evidence="2" id="KW-1185">Reference proteome</keyword>
<dbReference type="AlphaFoldDB" id="A0A0D7A3E3"/>